<evidence type="ECO:0000259" key="1">
    <source>
        <dbReference type="PROSITE" id="PS50053"/>
    </source>
</evidence>
<dbReference type="EMBL" id="LODT01000025">
    <property type="protein sequence ID" value="KYQ93794.1"/>
    <property type="molecule type" value="Genomic_DNA"/>
</dbReference>
<dbReference type="Proteomes" id="UP000076078">
    <property type="component" value="Unassembled WGS sequence"/>
</dbReference>
<comment type="caution">
    <text evidence="2">The sequence shown here is derived from an EMBL/GenBank/DDBJ whole genome shotgun (WGS) entry which is preliminary data.</text>
</comment>
<dbReference type="CDD" id="cd17039">
    <property type="entry name" value="Ubl_ubiquitin_like"/>
    <property type="match status" value="1"/>
</dbReference>
<evidence type="ECO:0000313" key="2">
    <source>
        <dbReference type="EMBL" id="KYQ93794.1"/>
    </source>
</evidence>
<gene>
    <name evidence="2" type="ORF">DLAC_11615</name>
</gene>
<dbReference type="SUPFAM" id="SSF54236">
    <property type="entry name" value="Ubiquitin-like"/>
    <property type="match status" value="1"/>
</dbReference>
<dbReference type="Gene3D" id="3.10.20.90">
    <property type="entry name" value="Phosphatidylinositol 3-kinase Catalytic Subunit, Chain A, domain 1"/>
    <property type="match status" value="1"/>
</dbReference>
<dbReference type="PANTHER" id="PTHR47725:SF2">
    <property type="entry name" value="UBIQUITIN-LIKE DOMAIN-CONTAINING PROTEIN"/>
    <property type="match status" value="1"/>
</dbReference>
<feature type="domain" description="Ubiquitin-like" evidence="1">
    <location>
        <begin position="1"/>
        <end position="77"/>
    </location>
</feature>
<dbReference type="AlphaFoldDB" id="A0A151ZIW7"/>
<evidence type="ECO:0000313" key="3">
    <source>
        <dbReference type="Proteomes" id="UP000076078"/>
    </source>
</evidence>
<dbReference type="Pfam" id="PF00240">
    <property type="entry name" value="ubiquitin"/>
    <property type="match status" value="1"/>
</dbReference>
<dbReference type="STRING" id="361077.A0A151ZIW7"/>
<dbReference type="PANTHER" id="PTHR47725">
    <property type="entry name" value="OS03G0364000 PROTEIN"/>
    <property type="match status" value="1"/>
</dbReference>
<dbReference type="SMART" id="SM00213">
    <property type="entry name" value="UBQ"/>
    <property type="match status" value="1"/>
</dbReference>
<protein>
    <recommendedName>
        <fullName evidence="1">Ubiquitin-like domain-containing protein</fullName>
    </recommendedName>
</protein>
<name>A0A151ZIW7_TIELA</name>
<sequence>MSLYFRVKRNNQTIFLSAELTDTIAKLKGDVAIVNKLTNENPTEYIRFIYQNNSLDDKKTIQQLNIPNDSVIFMVYKTGENTYEDIAPSVLQSLQ</sequence>
<dbReference type="InterPro" id="IPR000626">
    <property type="entry name" value="Ubiquitin-like_dom"/>
</dbReference>
<accession>A0A151ZIW7</accession>
<dbReference type="InParanoid" id="A0A151ZIW7"/>
<dbReference type="PROSITE" id="PS50053">
    <property type="entry name" value="UBIQUITIN_2"/>
    <property type="match status" value="1"/>
</dbReference>
<organism evidence="2 3">
    <name type="scientific">Tieghemostelium lacteum</name>
    <name type="common">Slime mold</name>
    <name type="synonym">Dictyostelium lacteum</name>
    <dbReference type="NCBI Taxonomy" id="361077"/>
    <lineage>
        <taxon>Eukaryota</taxon>
        <taxon>Amoebozoa</taxon>
        <taxon>Evosea</taxon>
        <taxon>Eumycetozoa</taxon>
        <taxon>Dictyostelia</taxon>
        <taxon>Dictyosteliales</taxon>
        <taxon>Raperosteliaceae</taxon>
        <taxon>Tieghemostelium</taxon>
    </lineage>
</organism>
<reference evidence="2 3" key="1">
    <citation type="submission" date="2015-12" db="EMBL/GenBank/DDBJ databases">
        <title>Dictyostelia acquired genes for synthesis and detection of signals that induce cell-type specialization by lateral gene transfer from prokaryotes.</title>
        <authorList>
            <person name="Gloeckner G."/>
            <person name="Schaap P."/>
        </authorList>
    </citation>
    <scope>NUCLEOTIDE SEQUENCE [LARGE SCALE GENOMIC DNA]</scope>
    <source>
        <strain evidence="2 3">TK</strain>
    </source>
</reference>
<proteinExistence type="predicted"/>
<keyword evidence="3" id="KW-1185">Reference proteome</keyword>
<dbReference type="OrthoDB" id="428577at2759"/>
<dbReference type="InterPro" id="IPR029071">
    <property type="entry name" value="Ubiquitin-like_domsf"/>
</dbReference>